<dbReference type="InterPro" id="IPR023614">
    <property type="entry name" value="Porin_dom_sf"/>
</dbReference>
<dbReference type="RefSeq" id="WP_350938408.1">
    <property type="nucleotide sequence ID" value="NZ_JAYWLC010000015.1"/>
</dbReference>
<accession>A0ABV1SJT2</accession>
<gene>
    <name evidence="3" type="ORF">VSX56_15345</name>
</gene>
<dbReference type="Proteomes" id="UP001438953">
    <property type="component" value="Unassembled WGS sequence"/>
</dbReference>
<proteinExistence type="predicted"/>
<feature type="chain" id="PRO_5046986390" evidence="1">
    <location>
        <begin position="20"/>
        <end position="315"/>
    </location>
</feature>
<dbReference type="EMBL" id="JAYWLC010000015">
    <property type="protein sequence ID" value="MER5173143.1"/>
    <property type="molecule type" value="Genomic_DNA"/>
</dbReference>
<protein>
    <submittedName>
        <fullName evidence="3">Porin</fullName>
    </submittedName>
</protein>
<keyword evidence="1" id="KW-0732">Signal</keyword>
<feature type="signal peptide" evidence="1">
    <location>
        <begin position="1"/>
        <end position="19"/>
    </location>
</feature>
<dbReference type="InterPro" id="IPR033900">
    <property type="entry name" value="Gram_neg_porin_domain"/>
</dbReference>
<feature type="domain" description="Porin" evidence="2">
    <location>
        <begin position="7"/>
        <end position="302"/>
    </location>
</feature>
<evidence type="ECO:0000259" key="2">
    <source>
        <dbReference type="Pfam" id="PF13609"/>
    </source>
</evidence>
<keyword evidence="4" id="KW-1185">Reference proteome</keyword>
<comment type="caution">
    <text evidence="3">The sequence shown here is derived from an EMBL/GenBank/DDBJ whole genome shotgun (WGS) entry which is preliminary data.</text>
</comment>
<evidence type="ECO:0000313" key="4">
    <source>
        <dbReference type="Proteomes" id="UP001438953"/>
    </source>
</evidence>
<dbReference type="Gene3D" id="2.40.160.10">
    <property type="entry name" value="Porin"/>
    <property type="match status" value="1"/>
</dbReference>
<dbReference type="SUPFAM" id="SSF56935">
    <property type="entry name" value="Porins"/>
    <property type="match status" value="1"/>
</dbReference>
<sequence length="315" mass="32436">MKKVLFATTALVLSAGVAAAEVSLSGDGRMGVVYDGDNANFNSRARVKFTLSGESDSGLAFGGAFRVDQEDENGGSASQGAAGSVFVSGAFGRVEMGDVVGAPEALFGDFYEVGYTDLDVDGGNDILYLTGDSANFTENNNPELLYTYSTGPVSLAASFSDGTNPSAPTDGQEMAVAGAYTWTNYTFGAGYEYIDGGDTGVDAGQVDLAMVAALGATNVKVFYATGTQDSTLDNNFGIGADYTMDAWTFGGYVQYVDLDGATFADYGDAAADNAVWYGVGASYDLGGGLSVKGGIADNDLKNSDMVADLGMKFSF</sequence>
<evidence type="ECO:0000256" key="1">
    <source>
        <dbReference type="SAM" id="SignalP"/>
    </source>
</evidence>
<reference evidence="3 4" key="2">
    <citation type="submission" date="2024-06" db="EMBL/GenBank/DDBJ databases">
        <title>Thioclava kandeliae sp. nov. from a rhizosphere soil sample of Kandelia candel in a mangrove.</title>
        <authorList>
            <person name="Mu T."/>
        </authorList>
    </citation>
    <scope>NUCLEOTIDE SEQUENCE [LARGE SCALE GENOMIC DNA]</scope>
    <source>
        <strain evidence="3 4">CPCC 100088</strain>
    </source>
</reference>
<evidence type="ECO:0000313" key="3">
    <source>
        <dbReference type="EMBL" id="MER5173143.1"/>
    </source>
</evidence>
<reference evidence="3 4" key="1">
    <citation type="submission" date="2024-01" db="EMBL/GenBank/DDBJ databases">
        <authorList>
            <person name="Deng Y."/>
            <person name="Su J."/>
        </authorList>
    </citation>
    <scope>NUCLEOTIDE SEQUENCE [LARGE SCALE GENOMIC DNA]</scope>
    <source>
        <strain evidence="3 4">CPCC 100088</strain>
    </source>
</reference>
<organism evidence="3 4">
    <name type="scientific">Thioclava kandeliae</name>
    <dbReference type="NCBI Taxonomy" id="3070818"/>
    <lineage>
        <taxon>Bacteria</taxon>
        <taxon>Pseudomonadati</taxon>
        <taxon>Pseudomonadota</taxon>
        <taxon>Alphaproteobacteria</taxon>
        <taxon>Rhodobacterales</taxon>
        <taxon>Paracoccaceae</taxon>
        <taxon>Thioclava</taxon>
    </lineage>
</organism>
<dbReference type="Pfam" id="PF13609">
    <property type="entry name" value="Porin_4"/>
    <property type="match status" value="1"/>
</dbReference>
<name>A0ABV1SJT2_9RHOB</name>